<proteinExistence type="predicted"/>
<organism evidence="5 6">
    <name type="scientific">Mucilaginibacter gilvus</name>
    <dbReference type="NCBI Taxonomy" id="2305909"/>
    <lineage>
        <taxon>Bacteria</taxon>
        <taxon>Pseudomonadati</taxon>
        <taxon>Bacteroidota</taxon>
        <taxon>Sphingobacteriia</taxon>
        <taxon>Sphingobacteriales</taxon>
        <taxon>Sphingobacteriaceae</taxon>
        <taxon>Mucilaginibacter</taxon>
    </lineage>
</organism>
<sequence>MQNNYLSNISLPIVAAAPYRKQELAVLFLDIRNFTGLMESQPEQYVIQIVRRLFTAFNQIIKNFSGKIVETGGDSLYAVFGLQDNLRDAMNNAYQATRAMFKTVGLFNSSYTANDDNAPLEMGAGLHAGRVFIDEFALEGTPQLAVMGLPVNIAARLQAKTKELGNDLLISEYAYQFLGQQQLAARQQTVVLQGITQQLQVRLAGSPYHKGLFLEEAELEMDYLLAISG</sequence>
<dbReference type="PROSITE" id="PS50125">
    <property type="entry name" value="GUANYLATE_CYCLASE_2"/>
    <property type="match status" value="1"/>
</dbReference>
<comment type="subcellular location">
    <subcellularLocation>
        <location evidence="1">Cell membrane</location>
        <topology evidence="1">Multi-pass membrane protein</topology>
    </subcellularLocation>
</comment>
<dbReference type="PANTHER" id="PTHR43081">
    <property type="entry name" value="ADENYLATE CYCLASE, TERMINAL-DIFFERENTIATION SPECIFIC-RELATED"/>
    <property type="match status" value="1"/>
</dbReference>
<protein>
    <submittedName>
        <fullName evidence="5">Adenylate/guanylate cyclase domain-containing protein</fullName>
    </submittedName>
</protein>
<dbReference type="Pfam" id="PF00211">
    <property type="entry name" value="Guanylate_cyc"/>
    <property type="match status" value="1"/>
</dbReference>
<dbReference type="RefSeq" id="WP_128535303.1">
    <property type="nucleotide sequence ID" value="NZ_SBIW01000008.1"/>
</dbReference>
<evidence type="ECO:0000259" key="4">
    <source>
        <dbReference type="PROSITE" id="PS50125"/>
    </source>
</evidence>
<feature type="domain" description="Guanylate cyclase" evidence="4">
    <location>
        <begin position="25"/>
        <end position="158"/>
    </location>
</feature>
<dbReference type="GO" id="GO:0006171">
    <property type="term" value="P:cAMP biosynthetic process"/>
    <property type="evidence" value="ECO:0007669"/>
    <property type="project" value="TreeGrafter"/>
</dbReference>
<dbReference type="SMART" id="SM00044">
    <property type="entry name" value="CYCc"/>
    <property type="match status" value="1"/>
</dbReference>
<dbReference type="InterPro" id="IPR050697">
    <property type="entry name" value="Adenylyl/Guanylyl_Cyclase_3/4"/>
</dbReference>
<gene>
    <name evidence="5" type="ORF">EPL05_17620</name>
</gene>
<keyword evidence="2" id="KW-1003">Cell membrane</keyword>
<evidence type="ECO:0000256" key="2">
    <source>
        <dbReference type="ARBA" id="ARBA00022475"/>
    </source>
</evidence>
<dbReference type="PANTHER" id="PTHR43081:SF17">
    <property type="entry name" value="BLL5647 PROTEIN"/>
    <property type="match status" value="1"/>
</dbReference>
<dbReference type="Gene3D" id="3.30.70.1230">
    <property type="entry name" value="Nucleotide cyclase"/>
    <property type="match status" value="1"/>
</dbReference>
<keyword evidence="3" id="KW-0472">Membrane</keyword>
<dbReference type="EMBL" id="SBIW01000008">
    <property type="protein sequence ID" value="RWY49231.1"/>
    <property type="molecule type" value="Genomic_DNA"/>
</dbReference>
<evidence type="ECO:0000256" key="1">
    <source>
        <dbReference type="ARBA" id="ARBA00004651"/>
    </source>
</evidence>
<dbReference type="GO" id="GO:0035556">
    <property type="term" value="P:intracellular signal transduction"/>
    <property type="evidence" value="ECO:0007669"/>
    <property type="project" value="InterPro"/>
</dbReference>
<accession>A0A444MK63</accession>
<evidence type="ECO:0000313" key="6">
    <source>
        <dbReference type="Proteomes" id="UP000286701"/>
    </source>
</evidence>
<dbReference type="Proteomes" id="UP000286701">
    <property type="component" value="Unassembled WGS sequence"/>
</dbReference>
<dbReference type="GO" id="GO:0005886">
    <property type="term" value="C:plasma membrane"/>
    <property type="evidence" value="ECO:0007669"/>
    <property type="project" value="UniProtKB-SubCell"/>
</dbReference>
<comment type="caution">
    <text evidence="5">The sequence shown here is derived from an EMBL/GenBank/DDBJ whole genome shotgun (WGS) entry which is preliminary data.</text>
</comment>
<name>A0A444MK63_9SPHI</name>
<dbReference type="CDD" id="cd07302">
    <property type="entry name" value="CHD"/>
    <property type="match status" value="1"/>
</dbReference>
<dbReference type="AlphaFoldDB" id="A0A444MK63"/>
<keyword evidence="6" id="KW-1185">Reference proteome</keyword>
<dbReference type="InterPro" id="IPR029787">
    <property type="entry name" value="Nucleotide_cyclase"/>
</dbReference>
<evidence type="ECO:0000313" key="5">
    <source>
        <dbReference type="EMBL" id="RWY49231.1"/>
    </source>
</evidence>
<dbReference type="OrthoDB" id="341967at2"/>
<reference evidence="5 6" key="1">
    <citation type="submission" date="2019-01" db="EMBL/GenBank/DDBJ databases">
        <title>Mucilaginibacter antarcticum sp. nov., isolated from antarctic soil.</title>
        <authorList>
            <person name="Yan Y.-Q."/>
            <person name="Du Z.-J."/>
        </authorList>
    </citation>
    <scope>NUCLEOTIDE SEQUENCE [LARGE SCALE GENOMIC DNA]</scope>
    <source>
        <strain evidence="5 6">F01003</strain>
    </source>
</reference>
<evidence type="ECO:0000256" key="3">
    <source>
        <dbReference type="ARBA" id="ARBA00023136"/>
    </source>
</evidence>
<dbReference type="InterPro" id="IPR001054">
    <property type="entry name" value="A/G_cyclase"/>
</dbReference>
<dbReference type="GO" id="GO:0004016">
    <property type="term" value="F:adenylate cyclase activity"/>
    <property type="evidence" value="ECO:0007669"/>
    <property type="project" value="UniProtKB-ARBA"/>
</dbReference>
<dbReference type="SUPFAM" id="SSF55073">
    <property type="entry name" value="Nucleotide cyclase"/>
    <property type="match status" value="1"/>
</dbReference>